<dbReference type="SUPFAM" id="SSF56112">
    <property type="entry name" value="Protein kinase-like (PK-like)"/>
    <property type="match status" value="1"/>
</dbReference>
<evidence type="ECO:0000313" key="3">
    <source>
        <dbReference type="Proteomes" id="UP001610334"/>
    </source>
</evidence>
<dbReference type="Pfam" id="PF01636">
    <property type="entry name" value="APH"/>
    <property type="match status" value="1"/>
</dbReference>
<dbReference type="Proteomes" id="UP001610334">
    <property type="component" value="Unassembled WGS sequence"/>
</dbReference>
<reference evidence="2 3" key="1">
    <citation type="submission" date="2024-07" db="EMBL/GenBank/DDBJ databases">
        <title>Section-level genome sequencing and comparative genomics of Aspergillus sections Usti and Cavernicolus.</title>
        <authorList>
            <consortium name="Lawrence Berkeley National Laboratory"/>
            <person name="Nybo J.L."/>
            <person name="Vesth T.C."/>
            <person name="Theobald S."/>
            <person name="Frisvad J.C."/>
            <person name="Larsen T.O."/>
            <person name="Kjaerboelling I."/>
            <person name="Rothschild-Mancinelli K."/>
            <person name="Lyhne E.K."/>
            <person name="Kogle M.E."/>
            <person name="Barry K."/>
            <person name="Clum A."/>
            <person name="Na H."/>
            <person name="Ledsgaard L."/>
            <person name="Lin J."/>
            <person name="Lipzen A."/>
            <person name="Kuo A."/>
            <person name="Riley R."/>
            <person name="Mondo S."/>
            <person name="Labutti K."/>
            <person name="Haridas S."/>
            <person name="Pangalinan J."/>
            <person name="Salamov A.A."/>
            <person name="Simmons B.A."/>
            <person name="Magnuson J.K."/>
            <person name="Chen J."/>
            <person name="Drula E."/>
            <person name="Henrissat B."/>
            <person name="Wiebenga A."/>
            <person name="Lubbers R.J."/>
            <person name="Gomes A.C."/>
            <person name="Makela M.R."/>
            <person name="Stajich J."/>
            <person name="Grigoriev I.V."/>
            <person name="Mortensen U.H."/>
            <person name="De Vries R.P."/>
            <person name="Baker S.E."/>
            <person name="Andersen M.R."/>
        </authorList>
    </citation>
    <scope>NUCLEOTIDE SEQUENCE [LARGE SCALE GENOMIC DNA]</scope>
    <source>
        <strain evidence="2 3">CBS 588.65</strain>
    </source>
</reference>
<dbReference type="CDD" id="cd05120">
    <property type="entry name" value="APH_ChoK_like"/>
    <property type="match status" value="1"/>
</dbReference>
<comment type="caution">
    <text evidence="2">The sequence shown here is derived from an EMBL/GenBank/DDBJ whole genome shotgun (WGS) entry which is preliminary data.</text>
</comment>
<dbReference type="PANTHER" id="PTHR21310">
    <property type="entry name" value="AMINOGLYCOSIDE PHOSPHOTRANSFERASE-RELATED-RELATED"/>
    <property type="match status" value="1"/>
</dbReference>
<dbReference type="InterPro" id="IPR051678">
    <property type="entry name" value="AGP_Transferase"/>
</dbReference>
<gene>
    <name evidence="2" type="ORF">BJX63DRAFT_160900</name>
</gene>
<organism evidence="2 3">
    <name type="scientific">Aspergillus granulosus</name>
    <dbReference type="NCBI Taxonomy" id="176169"/>
    <lineage>
        <taxon>Eukaryota</taxon>
        <taxon>Fungi</taxon>
        <taxon>Dikarya</taxon>
        <taxon>Ascomycota</taxon>
        <taxon>Pezizomycotina</taxon>
        <taxon>Eurotiomycetes</taxon>
        <taxon>Eurotiomycetidae</taxon>
        <taxon>Eurotiales</taxon>
        <taxon>Aspergillaceae</taxon>
        <taxon>Aspergillus</taxon>
        <taxon>Aspergillus subgen. Nidulantes</taxon>
    </lineage>
</organism>
<dbReference type="EMBL" id="JBFXLT010000027">
    <property type="protein sequence ID" value="KAL2815522.1"/>
    <property type="molecule type" value="Genomic_DNA"/>
</dbReference>
<dbReference type="InterPro" id="IPR011009">
    <property type="entry name" value="Kinase-like_dom_sf"/>
</dbReference>
<name>A0ABR4HJE9_9EURO</name>
<accession>A0ABR4HJE9</accession>
<dbReference type="InterPro" id="IPR002575">
    <property type="entry name" value="Aminoglycoside_PTrfase"/>
</dbReference>
<dbReference type="Gene3D" id="3.90.1200.10">
    <property type="match status" value="1"/>
</dbReference>
<keyword evidence="3" id="KW-1185">Reference proteome</keyword>
<proteinExistence type="predicted"/>
<dbReference type="PANTHER" id="PTHR21310:SF58">
    <property type="entry name" value="AMINOGLYCOSIDE PHOSPHOTRANSFERASE DOMAIN-CONTAINING PROTEIN"/>
    <property type="match status" value="1"/>
</dbReference>
<evidence type="ECO:0000313" key="2">
    <source>
        <dbReference type="EMBL" id="KAL2815522.1"/>
    </source>
</evidence>
<evidence type="ECO:0000259" key="1">
    <source>
        <dbReference type="Pfam" id="PF01636"/>
    </source>
</evidence>
<protein>
    <recommendedName>
        <fullName evidence="1">Aminoglycoside phosphotransferase domain-containing protein</fullName>
    </recommendedName>
</protein>
<sequence length="396" mass="43746">MSTQIAQTTDASKDPKDAVQEALAQVNALTLSDMTSKLKAYPSMDMTDILAHTLKTYPTLRKVFRDSALQSLKSVSDSANAPNPPADPRDNYQIPSDAKVIRPLDAAVMRAIQMDSTANGATSDLSTVIQQLNERVACSEIIWQLGSTAVLGLDSQLVIKLENGIDVDHIPMIDHLKQHAPQLPIPAIHGILQQADSRRSFIFMSRAPGVPLSSIWKSMNGEQKASIKDQLNTIVAKFRSIPAPPSEDPRAVLGGGNPRRCKDTRRDICIADGPISNEAEFNAFISSRPRRTITGQITMIRSYLTTDHNVVMTHGDLHPRNIMVSITPGNPDVITITAILGWEMCGWYPEYWEYVKALNTVTPRDGFGDWYAYLPPNIGVWPKEHAVDTMLSRWHG</sequence>
<feature type="domain" description="Aminoglycoside phosphotransferase" evidence="1">
    <location>
        <begin position="173"/>
        <end position="368"/>
    </location>
</feature>